<dbReference type="EMBL" id="JABSTQ010007333">
    <property type="protein sequence ID" value="KAG0435881.1"/>
    <property type="molecule type" value="Genomic_DNA"/>
</dbReference>
<protein>
    <submittedName>
        <fullName evidence="1">Uncharacterized protein</fullName>
    </submittedName>
</protein>
<gene>
    <name evidence="1" type="ORF">HPB47_018268</name>
</gene>
<accession>A0AC60QLB0</accession>
<evidence type="ECO:0000313" key="2">
    <source>
        <dbReference type="Proteomes" id="UP000805193"/>
    </source>
</evidence>
<proteinExistence type="predicted"/>
<keyword evidence="2" id="KW-1185">Reference proteome</keyword>
<dbReference type="Proteomes" id="UP000805193">
    <property type="component" value="Unassembled WGS sequence"/>
</dbReference>
<comment type="caution">
    <text evidence="1">The sequence shown here is derived from an EMBL/GenBank/DDBJ whole genome shotgun (WGS) entry which is preliminary data.</text>
</comment>
<reference evidence="1 2" key="1">
    <citation type="journal article" date="2020" name="Cell">
        <title>Large-Scale Comparative Analyses of Tick Genomes Elucidate Their Genetic Diversity and Vector Capacities.</title>
        <authorList>
            <consortium name="Tick Genome and Microbiome Consortium (TIGMIC)"/>
            <person name="Jia N."/>
            <person name="Wang J."/>
            <person name="Shi W."/>
            <person name="Du L."/>
            <person name="Sun Y."/>
            <person name="Zhan W."/>
            <person name="Jiang J.F."/>
            <person name="Wang Q."/>
            <person name="Zhang B."/>
            <person name="Ji P."/>
            <person name="Bell-Sakyi L."/>
            <person name="Cui X.M."/>
            <person name="Yuan T.T."/>
            <person name="Jiang B.G."/>
            <person name="Yang W.F."/>
            <person name="Lam T.T."/>
            <person name="Chang Q.C."/>
            <person name="Ding S.J."/>
            <person name="Wang X.J."/>
            <person name="Zhu J.G."/>
            <person name="Ruan X.D."/>
            <person name="Zhao L."/>
            <person name="Wei J.T."/>
            <person name="Ye R.Z."/>
            <person name="Que T.C."/>
            <person name="Du C.H."/>
            <person name="Zhou Y.H."/>
            <person name="Cheng J.X."/>
            <person name="Dai P.F."/>
            <person name="Guo W.B."/>
            <person name="Han X.H."/>
            <person name="Huang E.J."/>
            <person name="Li L.F."/>
            <person name="Wei W."/>
            <person name="Gao Y.C."/>
            <person name="Liu J.Z."/>
            <person name="Shao H.Z."/>
            <person name="Wang X."/>
            <person name="Wang C.C."/>
            <person name="Yang T.C."/>
            <person name="Huo Q.B."/>
            <person name="Li W."/>
            <person name="Chen H.Y."/>
            <person name="Chen S.E."/>
            <person name="Zhou L.G."/>
            <person name="Ni X.B."/>
            <person name="Tian J.H."/>
            <person name="Sheng Y."/>
            <person name="Liu T."/>
            <person name="Pan Y.S."/>
            <person name="Xia L.Y."/>
            <person name="Li J."/>
            <person name="Zhao F."/>
            <person name="Cao W.C."/>
        </authorList>
    </citation>
    <scope>NUCLEOTIDE SEQUENCE [LARGE SCALE GENOMIC DNA]</scope>
    <source>
        <strain evidence="1">Iper-2018</strain>
    </source>
</reference>
<name>A0AC60QLB0_IXOPE</name>
<evidence type="ECO:0000313" key="1">
    <source>
        <dbReference type="EMBL" id="KAG0435881.1"/>
    </source>
</evidence>
<sequence>MQSAVKVLAILFAVTIVVCLDIAQGEYVDGSAAKADAAASQRSEAVAKGEEARSVDHQGVSAQPNGGV</sequence>
<organism evidence="1 2">
    <name type="scientific">Ixodes persulcatus</name>
    <name type="common">Taiga tick</name>
    <dbReference type="NCBI Taxonomy" id="34615"/>
    <lineage>
        <taxon>Eukaryota</taxon>
        <taxon>Metazoa</taxon>
        <taxon>Ecdysozoa</taxon>
        <taxon>Arthropoda</taxon>
        <taxon>Chelicerata</taxon>
        <taxon>Arachnida</taxon>
        <taxon>Acari</taxon>
        <taxon>Parasitiformes</taxon>
        <taxon>Ixodida</taxon>
        <taxon>Ixodoidea</taxon>
        <taxon>Ixodidae</taxon>
        <taxon>Ixodinae</taxon>
        <taxon>Ixodes</taxon>
    </lineage>
</organism>